<organism evidence="1 2">
    <name type="scientific">Natronomicrosphaera hydrolytica</name>
    <dbReference type="NCBI Taxonomy" id="3242702"/>
    <lineage>
        <taxon>Bacteria</taxon>
        <taxon>Pseudomonadati</taxon>
        <taxon>Planctomycetota</taxon>
        <taxon>Phycisphaerae</taxon>
        <taxon>Phycisphaerales</taxon>
        <taxon>Phycisphaeraceae</taxon>
        <taxon>Natronomicrosphaera</taxon>
    </lineage>
</organism>
<accession>A0ABV4U4M0</accession>
<dbReference type="Proteomes" id="UP001575105">
    <property type="component" value="Unassembled WGS sequence"/>
</dbReference>
<protein>
    <submittedName>
        <fullName evidence="1">Uncharacterized protein</fullName>
    </submittedName>
</protein>
<name>A0ABV4U4M0_9BACT</name>
<gene>
    <name evidence="1" type="ORF">ACERK3_09565</name>
</gene>
<evidence type="ECO:0000313" key="2">
    <source>
        <dbReference type="Proteomes" id="UP001575105"/>
    </source>
</evidence>
<dbReference type="RefSeq" id="WP_425345469.1">
    <property type="nucleotide sequence ID" value="NZ_JBGUBD010000005.1"/>
</dbReference>
<proteinExistence type="predicted"/>
<evidence type="ECO:0000313" key="1">
    <source>
        <dbReference type="EMBL" id="MFA9478543.1"/>
    </source>
</evidence>
<comment type="caution">
    <text evidence="1">The sequence shown here is derived from an EMBL/GenBank/DDBJ whole genome shotgun (WGS) entry which is preliminary data.</text>
</comment>
<dbReference type="EMBL" id="JBGUBD010000005">
    <property type="protein sequence ID" value="MFA9478543.1"/>
    <property type="molecule type" value="Genomic_DNA"/>
</dbReference>
<reference evidence="1 2" key="1">
    <citation type="submission" date="2024-08" db="EMBL/GenBank/DDBJ databases">
        <title>Whole-genome sequencing of halo(alkali)philic microorganisms from hypersaline lakes.</title>
        <authorList>
            <person name="Sorokin D.Y."/>
            <person name="Merkel A.Y."/>
            <person name="Messina E."/>
            <person name="Yakimov M."/>
        </authorList>
    </citation>
    <scope>NUCLEOTIDE SEQUENCE [LARGE SCALE GENOMIC DNA]</scope>
    <source>
        <strain evidence="1 2">AB-hyl4</strain>
    </source>
</reference>
<keyword evidence="2" id="KW-1185">Reference proteome</keyword>
<sequence>MKRIPVHIVGRLARARRRAFDVGRATPDEQHSPETRAADWWWSGWYRAWLKRLGTDRREQPADRDAA</sequence>